<dbReference type="SMART" id="SM00530">
    <property type="entry name" value="HTH_XRE"/>
    <property type="match status" value="1"/>
</dbReference>
<dbReference type="InterPro" id="IPR011051">
    <property type="entry name" value="RmlC_Cupin_sf"/>
</dbReference>
<dbReference type="SUPFAM" id="SSF47413">
    <property type="entry name" value="lambda repressor-like DNA-binding domains"/>
    <property type="match status" value="1"/>
</dbReference>
<dbReference type="InterPro" id="IPR001387">
    <property type="entry name" value="Cro/C1-type_HTH"/>
</dbReference>
<feature type="region of interest" description="Disordered" evidence="2">
    <location>
        <begin position="87"/>
        <end position="107"/>
    </location>
</feature>
<dbReference type="GO" id="GO:0005829">
    <property type="term" value="C:cytosol"/>
    <property type="evidence" value="ECO:0007669"/>
    <property type="project" value="TreeGrafter"/>
</dbReference>
<dbReference type="CDD" id="cd02209">
    <property type="entry name" value="cupin_XRE_C"/>
    <property type="match status" value="1"/>
</dbReference>
<dbReference type="Gene3D" id="2.60.120.10">
    <property type="entry name" value="Jelly Rolls"/>
    <property type="match status" value="1"/>
</dbReference>
<evidence type="ECO:0000256" key="2">
    <source>
        <dbReference type="SAM" id="MobiDB-lite"/>
    </source>
</evidence>
<feature type="compositionally biased region" description="Basic and acidic residues" evidence="2">
    <location>
        <begin position="9"/>
        <end position="23"/>
    </location>
</feature>
<dbReference type="Pfam" id="PF07883">
    <property type="entry name" value="Cupin_2"/>
    <property type="match status" value="1"/>
</dbReference>
<dbReference type="Proteomes" id="UP000520198">
    <property type="component" value="Unassembled WGS sequence"/>
</dbReference>
<dbReference type="SUPFAM" id="SSF51182">
    <property type="entry name" value="RmlC-like cupins"/>
    <property type="match status" value="1"/>
</dbReference>
<keyword evidence="5" id="KW-1185">Reference proteome</keyword>
<dbReference type="InterPro" id="IPR014710">
    <property type="entry name" value="RmlC-like_jellyroll"/>
</dbReference>
<evidence type="ECO:0000256" key="1">
    <source>
        <dbReference type="ARBA" id="ARBA00023125"/>
    </source>
</evidence>
<dbReference type="EMBL" id="JABWDU010000002">
    <property type="protein sequence ID" value="NVD38709.1"/>
    <property type="molecule type" value="Genomic_DNA"/>
</dbReference>
<evidence type="ECO:0000313" key="4">
    <source>
        <dbReference type="EMBL" id="NVD38709.1"/>
    </source>
</evidence>
<proteinExistence type="predicted"/>
<dbReference type="Pfam" id="PF01381">
    <property type="entry name" value="HTH_3"/>
    <property type="match status" value="1"/>
</dbReference>
<reference evidence="4 5" key="1">
    <citation type="submission" date="2020-06" db="EMBL/GenBank/DDBJ databases">
        <authorList>
            <person name="Grouzdev D.S."/>
        </authorList>
    </citation>
    <scope>NUCLEOTIDE SEQUENCE [LARGE SCALE GENOMIC DNA]</scope>
    <source>
        <strain evidence="4 5">HO-A22</strain>
    </source>
</reference>
<dbReference type="CDD" id="cd00093">
    <property type="entry name" value="HTH_XRE"/>
    <property type="match status" value="1"/>
</dbReference>
<dbReference type="PROSITE" id="PS50943">
    <property type="entry name" value="HTH_CROC1"/>
    <property type="match status" value="1"/>
</dbReference>
<dbReference type="RefSeq" id="WP_176352345.1">
    <property type="nucleotide sequence ID" value="NZ_JABWDU010000002.1"/>
</dbReference>
<dbReference type="InterPro" id="IPR050807">
    <property type="entry name" value="TransReg_Diox_bact_type"/>
</dbReference>
<feature type="domain" description="HTH cro/C1-type" evidence="3">
    <location>
        <begin position="29"/>
        <end position="83"/>
    </location>
</feature>
<keyword evidence="1" id="KW-0238">DNA-binding</keyword>
<dbReference type="GO" id="GO:0003677">
    <property type="term" value="F:DNA binding"/>
    <property type="evidence" value="ECO:0007669"/>
    <property type="project" value="UniProtKB-KW"/>
</dbReference>
<dbReference type="PANTHER" id="PTHR46797">
    <property type="entry name" value="HTH-TYPE TRANSCRIPTIONAL REGULATOR"/>
    <property type="match status" value="1"/>
</dbReference>
<feature type="region of interest" description="Disordered" evidence="2">
    <location>
        <begin position="1"/>
        <end position="23"/>
    </location>
</feature>
<dbReference type="AlphaFoldDB" id="A0A7Y6Q446"/>
<comment type="caution">
    <text evidence="4">The sequence shown here is derived from an EMBL/GenBank/DDBJ whole genome shotgun (WGS) entry which is preliminary data.</text>
</comment>
<evidence type="ECO:0000313" key="5">
    <source>
        <dbReference type="Proteomes" id="UP000520198"/>
    </source>
</evidence>
<sequence>MPNLTITRRPAEQRLRSSEERPTELGARVKELRIARDWTLDEASQRIGLSRSALSKIERNEMSPTFHAMQKLAAGFSLDLLSFLASGESSPPAGRRSITRQDDGTRHETPNYGLRLLMEEVRNTAFMVVEVLVRARGLDQFPDWDRHDDEDFMYVLDGEITLYTEHYAPAVLKSGDAVYFDARLGHACISTSDGDARLLWVTAPLGGRFSRSDEGQGDATIPA</sequence>
<organism evidence="4 5">
    <name type="scientific">Ensifer oleiphilus</name>
    <dbReference type="NCBI Taxonomy" id="2742698"/>
    <lineage>
        <taxon>Bacteria</taxon>
        <taxon>Pseudomonadati</taxon>
        <taxon>Pseudomonadota</taxon>
        <taxon>Alphaproteobacteria</taxon>
        <taxon>Hyphomicrobiales</taxon>
        <taxon>Rhizobiaceae</taxon>
        <taxon>Sinorhizobium/Ensifer group</taxon>
        <taxon>Ensifer</taxon>
    </lineage>
</organism>
<dbReference type="GO" id="GO:0003700">
    <property type="term" value="F:DNA-binding transcription factor activity"/>
    <property type="evidence" value="ECO:0007669"/>
    <property type="project" value="TreeGrafter"/>
</dbReference>
<evidence type="ECO:0000259" key="3">
    <source>
        <dbReference type="PROSITE" id="PS50943"/>
    </source>
</evidence>
<gene>
    <name evidence="4" type="ORF">HT585_07585</name>
</gene>
<accession>A0A7Y6Q446</accession>
<dbReference type="Gene3D" id="1.10.260.40">
    <property type="entry name" value="lambda repressor-like DNA-binding domains"/>
    <property type="match status" value="1"/>
</dbReference>
<dbReference type="InterPro" id="IPR010982">
    <property type="entry name" value="Lambda_DNA-bd_dom_sf"/>
</dbReference>
<name>A0A7Y6Q446_9HYPH</name>
<protein>
    <submittedName>
        <fullName evidence="4">Helix-turn-helix transcriptional regulator</fullName>
    </submittedName>
</protein>
<dbReference type="InterPro" id="IPR013096">
    <property type="entry name" value="Cupin_2"/>
</dbReference>
<dbReference type="PANTHER" id="PTHR46797:SF20">
    <property type="entry name" value="BLR4304 PROTEIN"/>
    <property type="match status" value="1"/>
</dbReference>